<dbReference type="InterPro" id="IPR050250">
    <property type="entry name" value="Macrolide_Exporter_MacB"/>
</dbReference>
<dbReference type="RefSeq" id="WP_349245193.1">
    <property type="nucleotide sequence ID" value="NZ_JASCXX010000013.1"/>
</dbReference>
<evidence type="ECO:0000256" key="3">
    <source>
        <dbReference type="ARBA" id="ARBA00022692"/>
    </source>
</evidence>
<feature type="domain" description="MacB-like periplasmic core" evidence="9">
    <location>
        <begin position="33"/>
        <end position="257"/>
    </location>
</feature>
<dbReference type="Pfam" id="PF12704">
    <property type="entry name" value="MacB_PCD"/>
    <property type="match status" value="1"/>
</dbReference>
<feature type="domain" description="ABC3 transporter permease C-terminal" evidence="8">
    <location>
        <begin position="300"/>
        <end position="415"/>
    </location>
</feature>
<protein>
    <submittedName>
        <fullName evidence="10">ABC transporter permease</fullName>
    </submittedName>
</protein>
<evidence type="ECO:0000259" key="9">
    <source>
        <dbReference type="Pfam" id="PF12704"/>
    </source>
</evidence>
<comment type="subcellular location">
    <subcellularLocation>
        <location evidence="1">Cell membrane</location>
        <topology evidence="1">Multi-pass membrane protein</topology>
    </subcellularLocation>
</comment>
<evidence type="ECO:0000256" key="7">
    <source>
        <dbReference type="SAM" id="Phobius"/>
    </source>
</evidence>
<proteinExistence type="inferred from homology"/>
<keyword evidence="5 7" id="KW-0472">Membrane</keyword>
<comment type="similarity">
    <text evidence="6">Belongs to the ABC-4 integral membrane protein family.</text>
</comment>
<dbReference type="Proteomes" id="UP001431776">
    <property type="component" value="Unassembled WGS sequence"/>
</dbReference>
<feature type="transmembrane region" description="Helical" evidence="7">
    <location>
        <begin position="383"/>
        <end position="405"/>
    </location>
</feature>
<reference evidence="10" key="1">
    <citation type="submission" date="2023-05" db="EMBL/GenBank/DDBJ databases">
        <title>Anaerotaeda fermentans gen. nov., sp. nov., a novel anaerobic planctomycete of the new family within the order Sedimentisphaerales isolated from Taman Peninsula, Russia.</title>
        <authorList>
            <person name="Khomyakova M.A."/>
            <person name="Merkel A.Y."/>
            <person name="Slobodkin A.I."/>
        </authorList>
    </citation>
    <scope>NUCLEOTIDE SEQUENCE</scope>
    <source>
        <strain evidence="10">M17dextr</strain>
    </source>
</reference>
<feature type="transmembrane region" description="Helical" evidence="7">
    <location>
        <begin position="339"/>
        <end position="363"/>
    </location>
</feature>
<dbReference type="PANTHER" id="PTHR30572">
    <property type="entry name" value="MEMBRANE COMPONENT OF TRANSPORTER-RELATED"/>
    <property type="match status" value="1"/>
</dbReference>
<dbReference type="GO" id="GO:0022857">
    <property type="term" value="F:transmembrane transporter activity"/>
    <property type="evidence" value="ECO:0007669"/>
    <property type="project" value="TreeGrafter"/>
</dbReference>
<dbReference type="InterPro" id="IPR003838">
    <property type="entry name" value="ABC3_permease_C"/>
</dbReference>
<evidence type="ECO:0000256" key="2">
    <source>
        <dbReference type="ARBA" id="ARBA00022475"/>
    </source>
</evidence>
<evidence type="ECO:0000256" key="1">
    <source>
        <dbReference type="ARBA" id="ARBA00004651"/>
    </source>
</evidence>
<organism evidence="10 11">
    <name type="scientific">Anaerobaca lacustris</name>
    <dbReference type="NCBI Taxonomy" id="3044600"/>
    <lineage>
        <taxon>Bacteria</taxon>
        <taxon>Pseudomonadati</taxon>
        <taxon>Planctomycetota</taxon>
        <taxon>Phycisphaerae</taxon>
        <taxon>Sedimentisphaerales</taxon>
        <taxon>Anaerobacaceae</taxon>
        <taxon>Anaerobaca</taxon>
    </lineage>
</organism>
<keyword evidence="4 7" id="KW-1133">Transmembrane helix</keyword>
<name>A0AAW6U286_9BACT</name>
<evidence type="ECO:0000313" key="11">
    <source>
        <dbReference type="Proteomes" id="UP001431776"/>
    </source>
</evidence>
<accession>A0AAW6U286</accession>
<dbReference type="EMBL" id="JASCXX010000013">
    <property type="protein sequence ID" value="MDI6449784.1"/>
    <property type="molecule type" value="Genomic_DNA"/>
</dbReference>
<keyword evidence="2" id="KW-1003">Cell membrane</keyword>
<keyword evidence="3 7" id="KW-0812">Transmembrane</keyword>
<dbReference type="InterPro" id="IPR025857">
    <property type="entry name" value="MacB_PCD"/>
</dbReference>
<keyword evidence="11" id="KW-1185">Reference proteome</keyword>
<evidence type="ECO:0000256" key="4">
    <source>
        <dbReference type="ARBA" id="ARBA00022989"/>
    </source>
</evidence>
<feature type="transmembrane region" description="Helical" evidence="7">
    <location>
        <begin position="295"/>
        <end position="318"/>
    </location>
</feature>
<evidence type="ECO:0000256" key="6">
    <source>
        <dbReference type="ARBA" id="ARBA00038076"/>
    </source>
</evidence>
<dbReference type="AlphaFoldDB" id="A0AAW6U286"/>
<evidence type="ECO:0000256" key="5">
    <source>
        <dbReference type="ARBA" id="ARBA00023136"/>
    </source>
</evidence>
<sequence length="422" mass="46825">MKAVLGMPLAFLKLFYQSVYLALGQIWANKARSVLTTTGIVIGVASVTSVIAALTGLKANVLSNFESLGTNKIFISPHWPREGRFKNASWRLIRFRPEVFEGLRDRCPSIDDYTLMTERNESVHYGVYNIDSARVYGINPSWHRIENRSVIMGRPFSLMDEENGWQVCLITPKVRDELRMDRNCIGKRIVVGQRSFTIVGVVEQRVESSMFGGMGSSQEVFIPFPTAWKLWGPWTWMYAIASCRKPELSAEAQAELRFFLRRARRLGPGDPDTFRLDVIEEYLRQFNTVAQTTTAIAGGVVGISLLVGGIGIMNIMLVSVSERTREIGLRKAVGARPSAILFQFLVESVVLCLFGGLIGAGFGQMLTGLIAKIPNASLDKAYIPLWALGLSFGFAAATGVFFGMFPAIKAARLDPIEALRHE</sequence>
<dbReference type="GO" id="GO:0005886">
    <property type="term" value="C:plasma membrane"/>
    <property type="evidence" value="ECO:0007669"/>
    <property type="project" value="UniProtKB-SubCell"/>
</dbReference>
<evidence type="ECO:0000313" key="10">
    <source>
        <dbReference type="EMBL" id="MDI6449784.1"/>
    </source>
</evidence>
<evidence type="ECO:0000259" key="8">
    <source>
        <dbReference type="Pfam" id="PF02687"/>
    </source>
</evidence>
<dbReference type="Pfam" id="PF02687">
    <property type="entry name" value="FtsX"/>
    <property type="match status" value="1"/>
</dbReference>
<comment type="caution">
    <text evidence="10">The sequence shown here is derived from an EMBL/GenBank/DDBJ whole genome shotgun (WGS) entry which is preliminary data.</text>
</comment>
<dbReference type="PANTHER" id="PTHR30572:SF4">
    <property type="entry name" value="ABC TRANSPORTER PERMEASE YTRF"/>
    <property type="match status" value="1"/>
</dbReference>
<gene>
    <name evidence="10" type="ORF">QJ522_12065</name>
</gene>